<feature type="signal peptide" evidence="1">
    <location>
        <begin position="1"/>
        <end position="22"/>
    </location>
</feature>
<gene>
    <name evidence="2" type="ordered locus">Acid_4603</name>
</gene>
<dbReference type="KEGG" id="sus:Acid_4603"/>
<evidence type="ECO:0008006" key="3">
    <source>
        <dbReference type="Google" id="ProtNLM"/>
    </source>
</evidence>
<dbReference type="STRING" id="234267.Acid_4603"/>
<organism evidence="2">
    <name type="scientific">Solibacter usitatus (strain Ellin6076)</name>
    <dbReference type="NCBI Taxonomy" id="234267"/>
    <lineage>
        <taxon>Bacteria</taxon>
        <taxon>Pseudomonadati</taxon>
        <taxon>Acidobacteriota</taxon>
        <taxon>Terriglobia</taxon>
        <taxon>Bryobacterales</taxon>
        <taxon>Solibacteraceae</taxon>
        <taxon>Candidatus Solibacter</taxon>
    </lineage>
</organism>
<dbReference type="EMBL" id="CP000473">
    <property type="protein sequence ID" value="ABJ85562.1"/>
    <property type="molecule type" value="Genomic_DNA"/>
</dbReference>
<feature type="chain" id="PRO_5004163582" description="DUF2911 domain-containing protein" evidence="1">
    <location>
        <begin position="23"/>
        <end position="180"/>
    </location>
</feature>
<evidence type="ECO:0000313" key="2">
    <source>
        <dbReference type="EMBL" id="ABJ85562.1"/>
    </source>
</evidence>
<protein>
    <recommendedName>
        <fullName evidence="3">DUF2911 domain-containing protein</fullName>
    </recommendedName>
</protein>
<dbReference type="InParanoid" id="Q01XQ3"/>
<accession>Q01XQ3</accession>
<dbReference type="HOGENOM" id="CLU_107963_1_0_0"/>
<dbReference type="AlphaFoldDB" id="Q01XQ3"/>
<name>Q01XQ3_SOLUE</name>
<proteinExistence type="predicted"/>
<reference evidence="2" key="1">
    <citation type="submission" date="2006-10" db="EMBL/GenBank/DDBJ databases">
        <title>Complete sequence of Solibacter usitatus Ellin6076.</title>
        <authorList>
            <consortium name="US DOE Joint Genome Institute"/>
            <person name="Copeland A."/>
            <person name="Lucas S."/>
            <person name="Lapidus A."/>
            <person name="Barry K."/>
            <person name="Detter J.C."/>
            <person name="Glavina del Rio T."/>
            <person name="Hammon N."/>
            <person name="Israni S."/>
            <person name="Dalin E."/>
            <person name="Tice H."/>
            <person name="Pitluck S."/>
            <person name="Thompson L.S."/>
            <person name="Brettin T."/>
            <person name="Bruce D."/>
            <person name="Han C."/>
            <person name="Tapia R."/>
            <person name="Gilna P."/>
            <person name="Schmutz J."/>
            <person name="Larimer F."/>
            <person name="Land M."/>
            <person name="Hauser L."/>
            <person name="Kyrpides N."/>
            <person name="Mikhailova N."/>
            <person name="Janssen P.H."/>
            <person name="Kuske C.R."/>
            <person name="Richardson P."/>
        </authorList>
    </citation>
    <scope>NUCLEOTIDE SEQUENCE</scope>
    <source>
        <strain evidence="2">Ellin6076</strain>
    </source>
</reference>
<keyword evidence="1" id="KW-0732">Signal</keyword>
<dbReference type="InterPro" id="IPR021314">
    <property type="entry name" value="DUF2911"/>
</dbReference>
<dbReference type="Pfam" id="PF11138">
    <property type="entry name" value="DUF2911"/>
    <property type="match status" value="1"/>
</dbReference>
<sequence precursor="true">MNMNRALSTVLAIAATTALALAQPSPPKETSVAINGKNITIKYSAPSVKGRKIFGGKDALQPDNTIWRAGANSATALHTDADLTIGGVNVPAGDYTLYVNLDPKAWQLVISKQTGQWGINRDGSTSLDPTKELGRATMKMSSPGALVETYKMTLASAGGNKGTLTLEWENKKASVDFTAK</sequence>
<evidence type="ECO:0000256" key="1">
    <source>
        <dbReference type="SAM" id="SignalP"/>
    </source>
</evidence>
<dbReference type="eggNOG" id="COG0790">
    <property type="taxonomic scope" value="Bacteria"/>
</dbReference>